<protein>
    <recommendedName>
        <fullName evidence="3">DUF4058 domain-containing protein</fullName>
    </recommendedName>
</protein>
<dbReference type="EMBL" id="DS989872">
    <property type="protein sequence ID" value="EDX71537.1"/>
    <property type="molecule type" value="Genomic_DNA"/>
</dbReference>
<sequence length="253" mass="28349">MELGIMGLLDHFHPPLSIRRHWHAFHNAWATYIASDLNRQLPEGYFAEPNVQFGIEIDVAAFEEISLLTSRVSKNIVQLPTSSQQEWIPSPPTQTAPFSPTTEAVEVSIFNSEAGPTLMAAIELVSPGNKDRPANRNTFIAKCQTYLQQGIGLVIVDVVTGRNANLHEELLRQLAVRMMPLNTQLYAAAYRVVQRQGQPNLDIWQEALAVASPLPVMPLWLRGELCLPVDLNATYLRTCREQRIEVDTAKIVE</sequence>
<keyword evidence="2" id="KW-1185">Reference proteome</keyword>
<dbReference type="Pfam" id="PF13267">
    <property type="entry name" value="DUF4058"/>
    <property type="match status" value="1"/>
</dbReference>
<accession>B4W2T8</accession>
<dbReference type="eggNOG" id="ENOG502Z9I8">
    <property type="taxonomic scope" value="Bacteria"/>
</dbReference>
<organism evidence="1 2">
    <name type="scientific">Coleofasciculus chthonoplastes PCC 7420</name>
    <dbReference type="NCBI Taxonomy" id="118168"/>
    <lineage>
        <taxon>Bacteria</taxon>
        <taxon>Bacillati</taxon>
        <taxon>Cyanobacteriota</taxon>
        <taxon>Cyanophyceae</taxon>
        <taxon>Coleofasciculales</taxon>
        <taxon>Coleofasciculaceae</taxon>
        <taxon>Coleofasciculus</taxon>
    </lineage>
</organism>
<evidence type="ECO:0008006" key="3">
    <source>
        <dbReference type="Google" id="ProtNLM"/>
    </source>
</evidence>
<dbReference type="Proteomes" id="UP000003835">
    <property type="component" value="Unassembled WGS sequence"/>
</dbReference>
<gene>
    <name evidence="1" type="ORF">MC7420_103</name>
</gene>
<evidence type="ECO:0000313" key="1">
    <source>
        <dbReference type="EMBL" id="EDX71537.1"/>
    </source>
</evidence>
<reference evidence="1 2" key="1">
    <citation type="submission" date="2008-07" db="EMBL/GenBank/DDBJ databases">
        <authorList>
            <person name="Tandeau de Marsac N."/>
            <person name="Ferriera S."/>
            <person name="Johnson J."/>
            <person name="Kravitz S."/>
            <person name="Beeson K."/>
            <person name="Sutton G."/>
            <person name="Rogers Y.-H."/>
            <person name="Friedman R."/>
            <person name="Frazier M."/>
            <person name="Venter J.C."/>
        </authorList>
    </citation>
    <scope>NUCLEOTIDE SEQUENCE [LARGE SCALE GENOMIC DNA]</scope>
    <source>
        <strain evidence="1 2">PCC 7420</strain>
    </source>
</reference>
<name>B4W2T8_9CYAN</name>
<dbReference type="InterPro" id="IPR025132">
    <property type="entry name" value="DUF4058"/>
</dbReference>
<proteinExistence type="predicted"/>
<dbReference type="HOGENOM" id="CLU_1097145_0_0_3"/>
<evidence type="ECO:0000313" key="2">
    <source>
        <dbReference type="Proteomes" id="UP000003835"/>
    </source>
</evidence>
<dbReference type="AlphaFoldDB" id="B4W2T8"/>